<keyword evidence="1" id="KW-0175">Coiled coil</keyword>
<dbReference type="Pfam" id="PF08549">
    <property type="entry name" value="SWI-SNF_Ssr4_N"/>
    <property type="match status" value="1"/>
</dbReference>
<gene>
    <name evidence="5" type="ORF">CTHT_0060280</name>
</gene>
<proteinExistence type="predicted"/>
<feature type="region of interest" description="Disordered" evidence="2">
    <location>
        <begin position="577"/>
        <end position="683"/>
    </location>
</feature>
<dbReference type="InterPro" id="IPR046464">
    <property type="entry name" value="SWI-SNF_Ssr4_C"/>
</dbReference>
<dbReference type="HOGENOM" id="CLU_013398_0_0_1"/>
<feature type="region of interest" description="Disordered" evidence="2">
    <location>
        <begin position="705"/>
        <end position="728"/>
    </location>
</feature>
<dbReference type="AlphaFoldDB" id="G0SEZ9"/>
<feature type="domain" description="SWI/SNF and RSC complexes subunit Ssr4 N-terminal" evidence="3">
    <location>
        <begin position="9"/>
        <end position="223"/>
    </location>
</feature>
<evidence type="ECO:0000313" key="5">
    <source>
        <dbReference type="EMBL" id="EGS18015.1"/>
    </source>
</evidence>
<feature type="compositionally biased region" description="Pro residues" evidence="2">
    <location>
        <begin position="235"/>
        <end position="244"/>
    </location>
</feature>
<dbReference type="GeneID" id="18260066"/>
<name>G0SEZ9_CHATD</name>
<dbReference type="STRING" id="759272.G0SEZ9"/>
<protein>
    <recommendedName>
        <fullName evidence="7">DUF1750-domain-containing protein</fullName>
    </recommendedName>
</protein>
<dbReference type="OrthoDB" id="5321006at2759"/>
<dbReference type="Proteomes" id="UP000008066">
    <property type="component" value="Unassembled WGS sequence"/>
</dbReference>
<feature type="domain" description="SWI/SNF and RSC complexes subunit Ssr4 C-terminal" evidence="4">
    <location>
        <begin position="285"/>
        <end position="750"/>
    </location>
</feature>
<dbReference type="OMA" id="RKEFMLH"/>
<dbReference type="eggNOG" id="ENOG502S04K">
    <property type="taxonomic scope" value="Eukaryota"/>
</dbReference>
<feature type="region of interest" description="Disordered" evidence="2">
    <location>
        <begin position="481"/>
        <end position="512"/>
    </location>
</feature>
<dbReference type="InterPro" id="IPR013859">
    <property type="entry name" value="Ssr4_N"/>
</dbReference>
<sequence>MANTMAVVDPSQNVHGDLLPHIHLISTFRYATMPRVELQEVTKWLLQAPKIARDTSPFYWTYLDCPADGSILLTWQPTARRGTEFATDGYIWAGPEVQFQQNMGNGLLLEIYFQRAGYRMGEQYAVHSRRRFRLLLAPGQAPNPNLQVDPNLWIVHYGPAEKNDRLPVSAIVLPPPIHQLLNFRQHLLSMGQIIRKEFMLSDRVNWPQIPFPTRATSMYAPPIPQRHIPQAMAYPPHPGQPIAPAPKRRGGQSSSSSSAAAAAAAAAAQAAQMAGAAAGYHPDVFNDEEDVSAGDMFDHLTPRELSLARYQQNHEWMEEILLSPYQIGQIEVSDLGLGKKGELAALTEGIFEAQGFDALQRGPKKPYTGKLDPGLADEFRKRVEERNAAVKAEIEEMKAKHEKMMAKFKRSAVIKQAEQELRFAVQETGTEFWRLEGKIDEGEEAPSQKIITKSLDEIVARVEELVGKHATVVKDVHRIQDGGYQEPQPEPPAPTAAPSAGAVGDMSCQASHAGSNGSGVLIGSDHDIDMGGTAGSLLDQMHSSAGFSSTSTPMNNFPTPQAHLPVSSIPSSAATPGVVSVSSPNPVPPTAGVPAAQVQQQQDVQMGGTEPAAVVPAKEATTATEQGISSGEGDWVVVGKEGIPPAPGPSNITQPPAAPATAPLATTPAATGPGGAPTPGSTALIETDFADLDTAGDALASYEAAAAGSGSQNGDDHEGGRLEDEEDMDMMVGGEESAFGEAFEGVEAANAAVGQGGVEGGGDVS</sequence>
<evidence type="ECO:0008006" key="7">
    <source>
        <dbReference type="Google" id="ProtNLM"/>
    </source>
</evidence>
<feature type="compositionally biased region" description="Low complexity" evidence="2">
    <location>
        <begin position="659"/>
        <end position="671"/>
    </location>
</feature>
<evidence type="ECO:0000259" key="4">
    <source>
        <dbReference type="Pfam" id="PF20497"/>
    </source>
</evidence>
<feature type="region of interest" description="Disordered" evidence="2">
    <location>
        <begin position="228"/>
        <end position="258"/>
    </location>
</feature>
<dbReference type="Pfam" id="PF20497">
    <property type="entry name" value="SWI-SNF_Ssr4_C"/>
    <property type="match status" value="1"/>
</dbReference>
<dbReference type="RefSeq" id="XP_006696346.1">
    <property type="nucleotide sequence ID" value="XM_006696283.1"/>
</dbReference>
<evidence type="ECO:0000259" key="3">
    <source>
        <dbReference type="Pfam" id="PF08549"/>
    </source>
</evidence>
<dbReference type="EMBL" id="GL988046">
    <property type="protein sequence ID" value="EGS18015.1"/>
    <property type="molecule type" value="Genomic_DNA"/>
</dbReference>
<reference evidence="5 6" key="1">
    <citation type="journal article" date="2011" name="Cell">
        <title>Insight into structure and assembly of the nuclear pore complex by utilizing the genome of a eukaryotic thermophile.</title>
        <authorList>
            <person name="Amlacher S."/>
            <person name="Sarges P."/>
            <person name="Flemming D."/>
            <person name="van Noort V."/>
            <person name="Kunze R."/>
            <person name="Devos D.P."/>
            <person name="Arumugam M."/>
            <person name="Bork P."/>
            <person name="Hurt E."/>
        </authorList>
    </citation>
    <scope>NUCLEOTIDE SEQUENCE [LARGE SCALE GENOMIC DNA]</scope>
    <source>
        <strain evidence="6">DSM 1495 / CBS 144.50 / IMI 039719</strain>
    </source>
</reference>
<evidence type="ECO:0000256" key="2">
    <source>
        <dbReference type="SAM" id="MobiDB-lite"/>
    </source>
</evidence>
<feature type="coiled-coil region" evidence="1">
    <location>
        <begin position="380"/>
        <end position="411"/>
    </location>
</feature>
<keyword evidence="6" id="KW-1185">Reference proteome</keyword>
<dbReference type="GO" id="GO:0006338">
    <property type="term" value="P:chromatin remodeling"/>
    <property type="evidence" value="ECO:0007669"/>
    <property type="project" value="InterPro"/>
</dbReference>
<accession>G0SEZ9</accession>
<feature type="compositionally biased region" description="Low complexity" evidence="2">
    <location>
        <begin position="592"/>
        <end position="605"/>
    </location>
</feature>
<evidence type="ECO:0000256" key="1">
    <source>
        <dbReference type="SAM" id="Coils"/>
    </source>
</evidence>
<dbReference type="KEGG" id="cthr:CTHT_0060280"/>
<organism evidence="6">
    <name type="scientific">Chaetomium thermophilum (strain DSM 1495 / CBS 144.50 / IMI 039719)</name>
    <name type="common">Thermochaetoides thermophila</name>
    <dbReference type="NCBI Taxonomy" id="759272"/>
    <lineage>
        <taxon>Eukaryota</taxon>
        <taxon>Fungi</taxon>
        <taxon>Dikarya</taxon>
        <taxon>Ascomycota</taxon>
        <taxon>Pezizomycotina</taxon>
        <taxon>Sordariomycetes</taxon>
        <taxon>Sordariomycetidae</taxon>
        <taxon>Sordariales</taxon>
        <taxon>Chaetomiaceae</taxon>
        <taxon>Thermochaetoides</taxon>
    </lineage>
</organism>
<evidence type="ECO:0000313" key="6">
    <source>
        <dbReference type="Proteomes" id="UP000008066"/>
    </source>
</evidence>